<accession>V6M6S1</accession>
<feature type="domain" description="EamA" evidence="4">
    <location>
        <begin position="9"/>
        <end position="142"/>
    </location>
</feature>
<feature type="transmembrane region" description="Helical" evidence="3">
    <location>
        <begin position="37"/>
        <end position="58"/>
    </location>
</feature>
<feature type="transmembrane region" description="Helical" evidence="3">
    <location>
        <begin position="270"/>
        <end position="289"/>
    </location>
</feature>
<feature type="transmembrane region" description="Helical" evidence="3">
    <location>
        <begin position="152"/>
        <end position="170"/>
    </location>
</feature>
<keyword evidence="3" id="KW-0472">Membrane</keyword>
<dbReference type="InterPro" id="IPR037185">
    <property type="entry name" value="EmrE-like"/>
</dbReference>
<dbReference type="STRING" id="1408254.T458_12930"/>
<keyword evidence="3" id="KW-1133">Transmembrane helix</keyword>
<feature type="transmembrane region" description="Helical" evidence="3">
    <location>
        <begin position="182"/>
        <end position="202"/>
    </location>
</feature>
<dbReference type="Proteomes" id="UP000017973">
    <property type="component" value="Unassembled WGS sequence"/>
</dbReference>
<feature type="transmembrane region" description="Helical" evidence="3">
    <location>
        <begin position="214"/>
        <end position="234"/>
    </location>
</feature>
<reference evidence="5 6" key="1">
    <citation type="journal article" date="2014" name="Genome Announc.">
        <title>Draft Genome Sequence of Brevibacillus panacihumi Strain W25, a Halotolerant Hydrocarbon-Degrading Bacterium.</title>
        <authorList>
            <person name="Wang X."/>
            <person name="Jin D."/>
            <person name="Zhou L."/>
            <person name="Wu L."/>
            <person name="An W."/>
            <person name="Chen Y."/>
            <person name="Zhao L."/>
        </authorList>
    </citation>
    <scope>NUCLEOTIDE SEQUENCE [LARGE SCALE GENOMIC DNA]</scope>
    <source>
        <strain evidence="5 6">W25</strain>
    </source>
</reference>
<comment type="subcellular location">
    <subcellularLocation>
        <location evidence="1">Endomembrane system</location>
        <topology evidence="1">Multi-pass membrane protein</topology>
    </subcellularLocation>
</comment>
<keyword evidence="3" id="KW-0812">Transmembrane</keyword>
<feature type="transmembrane region" description="Helical" evidence="3">
    <location>
        <begin position="70"/>
        <end position="89"/>
    </location>
</feature>
<sequence>MVVNPLYVGVLYIIVSAVGFGVMSIFAVYAYGAGASVSTLVFLRFLFAAMLFFALIRIRRESFRIDKKQVMYLILLGGVLYTLQSLSFFSSVQYIPTSLAALILYTFPVFVAILSYFVDKEVLRLKTVAAMLLSLLGLGLVLGLSFGGIQPLGVMLAFAAALFYSVYIVVGNRVGKGLSSSYVTSGYITLFASGSMFVVVQLDGGFSFAFDTAGWWALAGIVVFSTVLAISCFFSGLKLIGSTKASVISMVEPVVTILFSAMLFGERLSGIQWIGACAVIAGAVLIVMGKQEVAQGKAQDQPPVSHTPSS</sequence>
<feature type="transmembrane region" description="Helical" evidence="3">
    <location>
        <begin position="125"/>
        <end position="146"/>
    </location>
</feature>
<keyword evidence="6" id="KW-1185">Reference proteome</keyword>
<dbReference type="InterPro" id="IPR000620">
    <property type="entry name" value="EamA_dom"/>
</dbReference>
<dbReference type="Pfam" id="PF00892">
    <property type="entry name" value="EamA"/>
    <property type="match status" value="2"/>
</dbReference>
<dbReference type="AlphaFoldDB" id="V6M6S1"/>
<name>V6M6S1_9BACL</name>
<dbReference type="HOGENOM" id="CLU_033863_9_3_9"/>
<feature type="transmembrane region" description="Helical" evidence="3">
    <location>
        <begin position="7"/>
        <end position="31"/>
    </location>
</feature>
<dbReference type="PATRIC" id="fig|1408254.3.peg.2556"/>
<feature type="domain" description="EamA" evidence="4">
    <location>
        <begin position="152"/>
        <end position="287"/>
    </location>
</feature>
<feature type="transmembrane region" description="Helical" evidence="3">
    <location>
        <begin position="246"/>
        <end position="264"/>
    </location>
</feature>
<feature type="transmembrane region" description="Helical" evidence="3">
    <location>
        <begin position="95"/>
        <end position="118"/>
    </location>
</feature>
<dbReference type="PANTHER" id="PTHR22911">
    <property type="entry name" value="ACYL-MALONYL CONDENSING ENZYME-RELATED"/>
    <property type="match status" value="1"/>
</dbReference>
<protein>
    <submittedName>
        <fullName evidence="5">Permease</fullName>
    </submittedName>
</protein>
<gene>
    <name evidence="5" type="ORF">T458_12930</name>
</gene>
<evidence type="ECO:0000256" key="3">
    <source>
        <dbReference type="SAM" id="Phobius"/>
    </source>
</evidence>
<dbReference type="PANTHER" id="PTHR22911:SF79">
    <property type="entry name" value="MOBA-LIKE NTP TRANSFERASE DOMAIN-CONTAINING PROTEIN"/>
    <property type="match status" value="1"/>
</dbReference>
<dbReference type="GO" id="GO:0016020">
    <property type="term" value="C:membrane"/>
    <property type="evidence" value="ECO:0007669"/>
    <property type="project" value="InterPro"/>
</dbReference>
<evidence type="ECO:0000256" key="2">
    <source>
        <dbReference type="ARBA" id="ARBA00007362"/>
    </source>
</evidence>
<organism evidence="5 6">
    <name type="scientific">Brevibacillus panacihumi W25</name>
    <dbReference type="NCBI Taxonomy" id="1408254"/>
    <lineage>
        <taxon>Bacteria</taxon>
        <taxon>Bacillati</taxon>
        <taxon>Bacillota</taxon>
        <taxon>Bacilli</taxon>
        <taxon>Bacillales</taxon>
        <taxon>Paenibacillaceae</taxon>
        <taxon>Brevibacillus</taxon>
    </lineage>
</organism>
<dbReference type="EMBL" id="AYJU01000016">
    <property type="protein sequence ID" value="EST54249.1"/>
    <property type="molecule type" value="Genomic_DNA"/>
</dbReference>
<dbReference type="eggNOG" id="COG0697">
    <property type="taxonomic scope" value="Bacteria"/>
</dbReference>
<evidence type="ECO:0000313" key="5">
    <source>
        <dbReference type="EMBL" id="EST54249.1"/>
    </source>
</evidence>
<dbReference type="SUPFAM" id="SSF103481">
    <property type="entry name" value="Multidrug resistance efflux transporter EmrE"/>
    <property type="match status" value="2"/>
</dbReference>
<evidence type="ECO:0000256" key="1">
    <source>
        <dbReference type="ARBA" id="ARBA00004127"/>
    </source>
</evidence>
<evidence type="ECO:0000313" key="6">
    <source>
        <dbReference type="Proteomes" id="UP000017973"/>
    </source>
</evidence>
<evidence type="ECO:0000259" key="4">
    <source>
        <dbReference type="Pfam" id="PF00892"/>
    </source>
</evidence>
<comment type="caution">
    <text evidence="5">The sequence shown here is derived from an EMBL/GenBank/DDBJ whole genome shotgun (WGS) entry which is preliminary data.</text>
</comment>
<proteinExistence type="inferred from homology"/>
<comment type="similarity">
    <text evidence="2">Belongs to the EamA transporter family.</text>
</comment>
<dbReference type="Gene3D" id="1.10.3730.20">
    <property type="match status" value="1"/>
</dbReference>